<dbReference type="GO" id="GO:0016020">
    <property type="term" value="C:membrane"/>
    <property type="evidence" value="ECO:0007669"/>
    <property type="project" value="UniProtKB-SubCell"/>
</dbReference>
<dbReference type="InterPro" id="IPR006634">
    <property type="entry name" value="TLC-dom"/>
</dbReference>
<dbReference type="Proteomes" id="UP001165065">
    <property type="component" value="Unassembled WGS sequence"/>
</dbReference>
<comment type="caution">
    <text evidence="7">The sequence shown here is derived from an EMBL/GenBank/DDBJ whole genome shotgun (WGS) entry which is preliminary data.</text>
</comment>
<reference evidence="8" key="1">
    <citation type="journal article" date="2023" name="Commun. Biol.">
        <title>Genome analysis of Parmales, the sister group of diatoms, reveals the evolutionary specialization of diatoms from phago-mixotrophs to photoautotrophs.</title>
        <authorList>
            <person name="Ban H."/>
            <person name="Sato S."/>
            <person name="Yoshikawa S."/>
            <person name="Yamada K."/>
            <person name="Nakamura Y."/>
            <person name="Ichinomiya M."/>
            <person name="Sato N."/>
            <person name="Blanc-Mathieu R."/>
            <person name="Endo H."/>
            <person name="Kuwata A."/>
            <person name="Ogata H."/>
        </authorList>
    </citation>
    <scope>NUCLEOTIDE SEQUENCE [LARGE SCALE GENOMIC DNA]</scope>
</reference>
<dbReference type="Pfam" id="PF03798">
    <property type="entry name" value="TRAM_LAG1_CLN8"/>
    <property type="match status" value="1"/>
</dbReference>
<evidence type="ECO:0000256" key="2">
    <source>
        <dbReference type="ARBA" id="ARBA00022692"/>
    </source>
</evidence>
<proteinExistence type="predicted"/>
<evidence type="ECO:0000313" key="7">
    <source>
        <dbReference type="EMBL" id="GMI43202.1"/>
    </source>
</evidence>
<sequence length="284" mass="31228">MGIIRLGGPKIRRRGGGEVGNVRGVSIAADEIVRLVVVSTSTFRLIFHVLLCSFSYLSLSPSDFWPPQLLGVGGTEMCWELGHDGNALIGGGRRGRGGAEENAILVTFLFQSSYFAQSLLFSLFSTPLSSPSLTFLTSHSFLSRTIELLLLLLTFALSGTRRLGAVGIFIMNLGQVPLNLLTLSRYLWSLPPTSLLCLPFLFLHAFFRIYLFQAVVSRSYFKESGPYVRQVMQVTERWVGGGITKAATVGVLGDGAANARNVWGLFKKIEWTGGKDEEKREKEE</sequence>
<evidence type="ECO:0000259" key="6">
    <source>
        <dbReference type="Pfam" id="PF03798"/>
    </source>
</evidence>
<dbReference type="EMBL" id="BRYA01000190">
    <property type="protein sequence ID" value="GMI43202.1"/>
    <property type="molecule type" value="Genomic_DNA"/>
</dbReference>
<comment type="subcellular location">
    <subcellularLocation>
        <location evidence="1">Membrane</location>
        <topology evidence="1">Multi-pass membrane protein</topology>
    </subcellularLocation>
</comment>
<keyword evidence="2 5" id="KW-0812">Transmembrane</keyword>
<keyword evidence="3 5" id="KW-1133">Transmembrane helix</keyword>
<accession>A0A9W7GC55</accession>
<evidence type="ECO:0000256" key="5">
    <source>
        <dbReference type="SAM" id="Phobius"/>
    </source>
</evidence>
<evidence type="ECO:0000256" key="1">
    <source>
        <dbReference type="ARBA" id="ARBA00004141"/>
    </source>
</evidence>
<evidence type="ECO:0000313" key="8">
    <source>
        <dbReference type="Proteomes" id="UP001165065"/>
    </source>
</evidence>
<organism evidence="7 8">
    <name type="scientific">Triparma columacea</name>
    <dbReference type="NCBI Taxonomy" id="722753"/>
    <lineage>
        <taxon>Eukaryota</taxon>
        <taxon>Sar</taxon>
        <taxon>Stramenopiles</taxon>
        <taxon>Ochrophyta</taxon>
        <taxon>Bolidophyceae</taxon>
        <taxon>Parmales</taxon>
        <taxon>Triparmaceae</taxon>
        <taxon>Triparma</taxon>
    </lineage>
</organism>
<feature type="transmembrane region" description="Helical" evidence="5">
    <location>
        <begin position="193"/>
        <end position="212"/>
    </location>
</feature>
<dbReference type="AlphaFoldDB" id="A0A9W7GC55"/>
<feature type="transmembrane region" description="Helical" evidence="5">
    <location>
        <begin position="148"/>
        <end position="173"/>
    </location>
</feature>
<evidence type="ECO:0000256" key="4">
    <source>
        <dbReference type="ARBA" id="ARBA00023136"/>
    </source>
</evidence>
<name>A0A9W7GC55_9STRA</name>
<feature type="domain" description="TLC" evidence="6">
    <location>
        <begin position="39"/>
        <end position="230"/>
    </location>
</feature>
<protein>
    <recommendedName>
        <fullName evidence="6">TLC domain-containing protein</fullName>
    </recommendedName>
</protein>
<keyword evidence="4 5" id="KW-0472">Membrane</keyword>
<keyword evidence="8" id="KW-1185">Reference proteome</keyword>
<feature type="transmembrane region" description="Helical" evidence="5">
    <location>
        <begin position="114"/>
        <end position="136"/>
    </location>
</feature>
<gene>
    <name evidence="7" type="ORF">TrCOL_g2604</name>
</gene>
<evidence type="ECO:0000256" key="3">
    <source>
        <dbReference type="ARBA" id="ARBA00022989"/>
    </source>
</evidence>